<evidence type="ECO:0000256" key="2">
    <source>
        <dbReference type="SAM" id="MobiDB-lite"/>
    </source>
</evidence>
<protein>
    <submittedName>
        <fullName evidence="3">Uncharacterized protein</fullName>
    </submittedName>
</protein>
<accession>A0A7J7LNR1</accession>
<dbReference type="OrthoDB" id="2019763at2759"/>
<reference evidence="3 4" key="1">
    <citation type="journal article" date="2020" name="IScience">
        <title>Genome Sequencing of the Endangered Kingdonia uniflora (Circaeasteraceae, Ranunculales) Reveals Potential Mechanisms of Evolutionary Specialization.</title>
        <authorList>
            <person name="Sun Y."/>
            <person name="Deng T."/>
            <person name="Zhang A."/>
            <person name="Moore M.J."/>
            <person name="Landis J.B."/>
            <person name="Lin N."/>
            <person name="Zhang H."/>
            <person name="Zhang X."/>
            <person name="Huang J."/>
            <person name="Zhang X."/>
            <person name="Sun H."/>
            <person name="Wang H."/>
        </authorList>
    </citation>
    <scope>NUCLEOTIDE SEQUENCE [LARGE SCALE GENOMIC DNA]</scope>
    <source>
        <strain evidence="3">TB1705</strain>
        <tissue evidence="3">Leaf</tissue>
    </source>
</reference>
<feature type="region of interest" description="Disordered" evidence="2">
    <location>
        <begin position="1"/>
        <end position="24"/>
    </location>
</feature>
<dbReference type="EMBL" id="JACGCM010002137">
    <property type="protein sequence ID" value="KAF6144192.1"/>
    <property type="molecule type" value="Genomic_DNA"/>
</dbReference>
<evidence type="ECO:0000313" key="4">
    <source>
        <dbReference type="Proteomes" id="UP000541444"/>
    </source>
</evidence>
<keyword evidence="4" id="KW-1185">Reference proteome</keyword>
<name>A0A7J7LNR1_9MAGN</name>
<keyword evidence="1" id="KW-0175">Coiled coil</keyword>
<feature type="coiled-coil region" evidence="1">
    <location>
        <begin position="72"/>
        <end position="134"/>
    </location>
</feature>
<dbReference type="AlphaFoldDB" id="A0A7J7LNR1"/>
<sequence>MILIKIESKTSSKSNSKRAKQDLTRKIEEKDAEINKGQKKLAEAKEETGKLNVQNDALMVKSKEADMAQYRIQLLKTTEKELRRSVANLKGQMISKANEQERTQADLVGSKSKLERLKSKMVKKESDLKRAQDDLSNSEIVVEQFSAALPVKDIEFNLADLATANSRAKKAEAGERSRKNKGDVGVSIIKGDVVSLSAWIRELEGDVARTQAHVQKENEERDLEQVIRGKEQLIRNNDELLKKSPTGKSVGKDRELEELRAQVAELRMINQAESDKAVEKAKEHINFMSRVDSHMEWQEAWYKKL</sequence>
<evidence type="ECO:0000256" key="1">
    <source>
        <dbReference type="SAM" id="Coils"/>
    </source>
</evidence>
<feature type="coiled-coil region" evidence="1">
    <location>
        <begin position="200"/>
        <end position="276"/>
    </location>
</feature>
<gene>
    <name evidence="3" type="ORF">GIB67_004865</name>
</gene>
<proteinExistence type="predicted"/>
<comment type="caution">
    <text evidence="3">The sequence shown here is derived from an EMBL/GenBank/DDBJ whole genome shotgun (WGS) entry which is preliminary data.</text>
</comment>
<dbReference type="Proteomes" id="UP000541444">
    <property type="component" value="Unassembled WGS sequence"/>
</dbReference>
<evidence type="ECO:0000313" key="3">
    <source>
        <dbReference type="EMBL" id="KAF6144192.1"/>
    </source>
</evidence>
<feature type="compositionally biased region" description="Basic and acidic residues" evidence="2">
    <location>
        <begin position="1"/>
        <end position="10"/>
    </location>
</feature>
<organism evidence="3 4">
    <name type="scientific">Kingdonia uniflora</name>
    <dbReference type="NCBI Taxonomy" id="39325"/>
    <lineage>
        <taxon>Eukaryota</taxon>
        <taxon>Viridiplantae</taxon>
        <taxon>Streptophyta</taxon>
        <taxon>Embryophyta</taxon>
        <taxon>Tracheophyta</taxon>
        <taxon>Spermatophyta</taxon>
        <taxon>Magnoliopsida</taxon>
        <taxon>Ranunculales</taxon>
        <taxon>Circaeasteraceae</taxon>
        <taxon>Kingdonia</taxon>
    </lineage>
</organism>